<sequence length="231" mass="27450">MRVEIYWKEGRDTSNNFRLLKNVRNVSIDNEHNWIDFLLDNNDIRNKDYGDFKLDEGMKDGDSFGVQIKKDDNDFDHIEIMDDNLKFYTKEQIVRKALLEEQRRLDIKYLVIGKNGIYPSNMGNELNADDSLESYDGKRQIQLCEDWIKKFCSKTHPNIGIVKRRSSYGFKHKVERYYRKEKGFEFDNYVSNGAFIQAAINLQYEVKRTDLNSPNVYLNIVIINKKMDIKF</sequence>
<name>A0A0F9IWV9_9ZZZZ</name>
<evidence type="ECO:0000313" key="1">
    <source>
        <dbReference type="EMBL" id="KKM61899.1"/>
    </source>
</evidence>
<dbReference type="EMBL" id="LAZR01011400">
    <property type="protein sequence ID" value="KKM61899.1"/>
    <property type="molecule type" value="Genomic_DNA"/>
</dbReference>
<organism evidence="1">
    <name type="scientific">marine sediment metagenome</name>
    <dbReference type="NCBI Taxonomy" id="412755"/>
    <lineage>
        <taxon>unclassified sequences</taxon>
        <taxon>metagenomes</taxon>
        <taxon>ecological metagenomes</taxon>
    </lineage>
</organism>
<proteinExistence type="predicted"/>
<gene>
    <name evidence="1" type="ORF">LCGC14_1527080</name>
</gene>
<protein>
    <submittedName>
        <fullName evidence="1">Uncharacterized protein</fullName>
    </submittedName>
</protein>
<comment type="caution">
    <text evidence="1">The sequence shown here is derived from an EMBL/GenBank/DDBJ whole genome shotgun (WGS) entry which is preliminary data.</text>
</comment>
<reference evidence="1" key="1">
    <citation type="journal article" date="2015" name="Nature">
        <title>Complex archaea that bridge the gap between prokaryotes and eukaryotes.</title>
        <authorList>
            <person name="Spang A."/>
            <person name="Saw J.H."/>
            <person name="Jorgensen S.L."/>
            <person name="Zaremba-Niedzwiedzka K."/>
            <person name="Martijn J."/>
            <person name="Lind A.E."/>
            <person name="van Eijk R."/>
            <person name="Schleper C."/>
            <person name="Guy L."/>
            <person name="Ettema T.J."/>
        </authorList>
    </citation>
    <scope>NUCLEOTIDE SEQUENCE</scope>
</reference>
<accession>A0A0F9IWV9</accession>
<dbReference type="AlphaFoldDB" id="A0A0F9IWV9"/>